<comment type="caution">
    <text evidence="4">The sequence shown here is derived from an EMBL/GenBank/DDBJ whole genome shotgun (WGS) entry which is preliminary data.</text>
</comment>
<dbReference type="InterPro" id="IPR019734">
    <property type="entry name" value="TPR_rpt"/>
</dbReference>
<dbReference type="PROSITE" id="PS51257">
    <property type="entry name" value="PROKAR_LIPOPROTEIN"/>
    <property type="match status" value="1"/>
</dbReference>
<dbReference type="SUPFAM" id="SSF48452">
    <property type="entry name" value="TPR-like"/>
    <property type="match status" value="2"/>
</dbReference>
<dbReference type="InterPro" id="IPR050498">
    <property type="entry name" value="Ycf3"/>
</dbReference>
<dbReference type="Pfam" id="PF13414">
    <property type="entry name" value="TPR_11"/>
    <property type="match status" value="1"/>
</dbReference>
<dbReference type="PROSITE" id="PS50005">
    <property type="entry name" value="TPR"/>
    <property type="match status" value="2"/>
</dbReference>
<evidence type="ECO:0000313" key="4">
    <source>
        <dbReference type="EMBL" id="RGN38195.1"/>
    </source>
</evidence>
<dbReference type="Proteomes" id="UP000260983">
    <property type="component" value="Unassembled WGS sequence"/>
</dbReference>
<proteinExistence type="predicted"/>
<name>A0A3E5BLD4_9BACE</name>
<evidence type="ECO:0000313" key="5">
    <source>
        <dbReference type="Proteomes" id="UP000260983"/>
    </source>
</evidence>
<dbReference type="AlphaFoldDB" id="A0A3E5BLD4"/>
<gene>
    <name evidence="4" type="ORF">DXB65_04965</name>
</gene>
<accession>A0A3E5BLD4</accession>
<dbReference type="PANTHER" id="PTHR44858">
    <property type="entry name" value="TETRATRICOPEPTIDE REPEAT PROTEIN 6"/>
    <property type="match status" value="1"/>
</dbReference>
<protein>
    <submittedName>
        <fullName evidence="4">Tetratricopeptide repeat protein</fullName>
    </submittedName>
</protein>
<dbReference type="RefSeq" id="WP_117723532.1">
    <property type="nucleotide sequence ID" value="NZ_QSUL01000003.1"/>
</dbReference>
<dbReference type="InterPro" id="IPR011990">
    <property type="entry name" value="TPR-like_helical_dom_sf"/>
</dbReference>
<dbReference type="GO" id="GO:0046813">
    <property type="term" value="P:receptor-mediated virion attachment to host cell"/>
    <property type="evidence" value="ECO:0007669"/>
    <property type="project" value="TreeGrafter"/>
</dbReference>
<feature type="repeat" description="TPR" evidence="3">
    <location>
        <begin position="37"/>
        <end position="70"/>
    </location>
</feature>
<dbReference type="Pfam" id="PF13432">
    <property type="entry name" value="TPR_16"/>
    <property type="match status" value="1"/>
</dbReference>
<dbReference type="EMBL" id="QSUL01000003">
    <property type="protein sequence ID" value="RGN38195.1"/>
    <property type="molecule type" value="Genomic_DNA"/>
</dbReference>
<dbReference type="PANTHER" id="PTHR44858:SF1">
    <property type="entry name" value="UDP-N-ACETYLGLUCOSAMINE--PEPTIDE N-ACETYLGLUCOSAMINYLTRANSFERASE SPINDLY-RELATED"/>
    <property type="match status" value="1"/>
</dbReference>
<sequence length="266" mass="29820">MKYIINILLIVVATGCLGKTQPEQRSAVDLHIIDSLALMYKEHGRLKSANGDKRGAIEDYTKAIEIDPNYVTAYYNRAIVKSTIGNKKGAVKDYTKVIELDSLKSGAYYGRGNARAFLGDTKGGIADLTKVIEIDPKDVDAYVSRGVIKYEAGNLEGEISDYRLAIENHCEPNADLYNNLGRALYDLERFKESAEAYGEGIKYFPKDYRLYYGRGLARKRTGDKKGACEDWMKSSELGCVQANMLLPLCEEYIQEKNDSLKRHKGN</sequence>
<evidence type="ECO:0000256" key="3">
    <source>
        <dbReference type="PROSITE-ProRule" id="PRU00339"/>
    </source>
</evidence>
<keyword evidence="1" id="KW-0677">Repeat</keyword>
<keyword evidence="2 3" id="KW-0802">TPR repeat</keyword>
<dbReference type="Gene3D" id="1.25.40.10">
    <property type="entry name" value="Tetratricopeptide repeat domain"/>
    <property type="match status" value="2"/>
</dbReference>
<evidence type="ECO:0000256" key="2">
    <source>
        <dbReference type="ARBA" id="ARBA00022803"/>
    </source>
</evidence>
<dbReference type="GO" id="GO:0009279">
    <property type="term" value="C:cell outer membrane"/>
    <property type="evidence" value="ECO:0007669"/>
    <property type="project" value="TreeGrafter"/>
</dbReference>
<reference evidence="4 5" key="1">
    <citation type="submission" date="2018-08" db="EMBL/GenBank/DDBJ databases">
        <title>A genome reference for cultivated species of the human gut microbiota.</title>
        <authorList>
            <person name="Zou Y."/>
            <person name="Xue W."/>
            <person name="Luo G."/>
        </authorList>
    </citation>
    <scope>NUCLEOTIDE SEQUENCE [LARGE SCALE GENOMIC DNA]</scope>
    <source>
        <strain evidence="4 5">OM05-15BH</strain>
    </source>
</reference>
<feature type="repeat" description="TPR" evidence="3">
    <location>
        <begin position="174"/>
        <end position="207"/>
    </location>
</feature>
<dbReference type="Pfam" id="PF13181">
    <property type="entry name" value="TPR_8"/>
    <property type="match status" value="1"/>
</dbReference>
<organism evidence="4 5">
    <name type="scientific">Bacteroides oleiciplenus</name>
    <dbReference type="NCBI Taxonomy" id="626931"/>
    <lineage>
        <taxon>Bacteria</taxon>
        <taxon>Pseudomonadati</taxon>
        <taxon>Bacteroidota</taxon>
        <taxon>Bacteroidia</taxon>
        <taxon>Bacteroidales</taxon>
        <taxon>Bacteroidaceae</taxon>
        <taxon>Bacteroides</taxon>
    </lineage>
</organism>
<dbReference type="SMART" id="SM00028">
    <property type="entry name" value="TPR"/>
    <property type="match status" value="5"/>
</dbReference>
<evidence type="ECO:0000256" key="1">
    <source>
        <dbReference type="ARBA" id="ARBA00022737"/>
    </source>
</evidence>